<feature type="compositionally biased region" description="Polar residues" evidence="1">
    <location>
        <begin position="235"/>
        <end position="253"/>
    </location>
</feature>
<dbReference type="Pfam" id="PF00069">
    <property type="entry name" value="Pkinase"/>
    <property type="match status" value="1"/>
</dbReference>
<evidence type="ECO:0000313" key="4">
    <source>
        <dbReference type="Proteomes" id="UP000663888"/>
    </source>
</evidence>
<dbReference type="EMBL" id="CAJMWX010000074">
    <property type="protein sequence ID" value="CAE6399768.1"/>
    <property type="molecule type" value="Genomic_DNA"/>
</dbReference>
<proteinExistence type="predicted"/>
<dbReference type="InterPro" id="IPR008271">
    <property type="entry name" value="Ser/Thr_kinase_AS"/>
</dbReference>
<evidence type="ECO:0000259" key="2">
    <source>
        <dbReference type="PROSITE" id="PS50011"/>
    </source>
</evidence>
<gene>
    <name evidence="3" type="ORF">RDB_LOCUS2831</name>
</gene>
<dbReference type="InterPro" id="IPR000719">
    <property type="entry name" value="Prot_kinase_dom"/>
</dbReference>
<dbReference type="Pfam" id="PF07714">
    <property type="entry name" value="PK_Tyr_Ser-Thr"/>
    <property type="match status" value="1"/>
</dbReference>
<dbReference type="Gene3D" id="1.10.510.10">
    <property type="entry name" value="Transferase(Phosphotransferase) domain 1"/>
    <property type="match status" value="2"/>
</dbReference>
<feature type="region of interest" description="Disordered" evidence="1">
    <location>
        <begin position="78"/>
        <end position="180"/>
    </location>
</feature>
<dbReference type="InterPro" id="IPR001245">
    <property type="entry name" value="Ser-Thr/Tyr_kinase_cat_dom"/>
</dbReference>
<dbReference type="SMART" id="SM00220">
    <property type="entry name" value="S_TKc"/>
    <property type="match status" value="2"/>
</dbReference>
<accession>A0A8H2WQ42</accession>
<dbReference type="SUPFAM" id="SSF56112">
    <property type="entry name" value="Protein kinase-like (PK-like)"/>
    <property type="match status" value="2"/>
</dbReference>
<protein>
    <recommendedName>
        <fullName evidence="2">Protein kinase domain-containing protein</fullName>
    </recommendedName>
</protein>
<dbReference type="PROSITE" id="PS50011">
    <property type="entry name" value="PROTEIN_KINASE_DOM"/>
    <property type="match status" value="2"/>
</dbReference>
<feature type="region of interest" description="Disordered" evidence="1">
    <location>
        <begin position="235"/>
        <end position="260"/>
    </location>
</feature>
<dbReference type="PROSITE" id="PS00108">
    <property type="entry name" value="PROTEIN_KINASE_ST"/>
    <property type="match status" value="1"/>
</dbReference>
<sequence length="891" mass="97198">MSRPKSSRNYEHASEVSFLAYSDSPSSRDVVEYADPSNAGGPSNRESTSLSQRLSAIIHSSPLFIKSNLAAIAGHAHEARQDGPFTTSSRGSVESPSGGGGAPRSNHVPGRSTGIACPRPVGTPSNPNGESMRIRHPKYATFDGTSTTPGRASRPSRRKSDPSRRRSVSQPPRFAKLGSISPPQVELTPVLGDITLVTGRNKLQSRVKELMPDNVSISSFNSLSTVRSVSTLDDFENNSPIDQVSTSIRSRPQSSREREASIRARSRMFASKIVSHLVAYGCKDITSDLLLSTFGKLPVSRGTFADVYRGELLDGTYVAVKALRVSAESLAADTSHIRDAAEELYTWSKCQHPNVLPLLGLAMFRGRIGMVSPWMWNGNLPRYLEREKEANRHQLCLQICEGVSYLHRIGVVHGGLRGAEVLVSDEGTPVLADFGGSILRDQALKFTQPKTNLLRARWSAPELLNGTCSLTESSDIYALGMQVAIGRLPYEELGPNAIWDSVVMKKESPPRPETLPKGHEHNDKLWELLVRCWSFEPAARPSATEIVEILRATPFDVPLGIKAAETGAAPHLIPSEGAISITSLDSEEGQDNVLIDDNDDADFYDSKHNGSDVRLLNMPTAGAGGARVLRGDGSSKAPEQVENQIHDSLCSPEELEYNPISRQMTVLEVISHLANHGCKDVSQDLELDTFDEHPISNGGCSDIYRGTMSNGTLVAMKSLRISMNSFIQDSKHLKHAARELHIWSKCNHPNVIPLFGLAAFRNRIGMVSPWMGQGNLPHYLKISPDADRGRLCVQISDGLAYLHQIGIIHADLKGANVLISDKGNPVLTDFGNSLLMDQTMKFTQTTSAPRMTVRWTAAEVIEGTTEPSKPSDVYALGMTIYVSHEEVARVQ</sequence>
<feature type="domain" description="Protein kinase" evidence="2">
    <location>
        <begin position="293"/>
        <end position="556"/>
    </location>
</feature>
<feature type="compositionally biased region" description="Polar residues" evidence="1">
    <location>
        <begin position="84"/>
        <end position="95"/>
    </location>
</feature>
<organism evidence="3 4">
    <name type="scientific">Rhizoctonia solani</name>
    <dbReference type="NCBI Taxonomy" id="456999"/>
    <lineage>
        <taxon>Eukaryota</taxon>
        <taxon>Fungi</taxon>
        <taxon>Dikarya</taxon>
        <taxon>Basidiomycota</taxon>
        <taxon>Agaricomycotina</taxon>
        <taxon>Agaricomycetes</taxon>
        <taxon>Cantharellales</taxon>
        <taxon>Ceratobasidiaceae</taxon>
        <taxon>Rhizoctonia</taxon>
    </lineage>
</organism>
<dbReference type="GO" id="GO:0004674">
    <property type="term" value="F:protein serine/threonine kinase activity"/>
    <property type="evidence" value="ECO:0007669"/>
    <property type="project" value="TreeGrafter"/>
</dbReference>
<dbReference type="PANTHER" id="PTHR44329">
    <property type="entry name" value="SERINE/THREONINE-PROTEIN KINASE TNNI3K-RELATED"/>
    <property type="match status" value="1"/>
</dbReference>
<dbReference type="GO" id="GO:0005524">
    <property type="term" value="F:ATP binding"/>
    <property type="evidence" value="ECO:0007669"/>
    <property type="project" value="InterPro"/>
</dbReference>
<dbReference type="AlphaFoldDB" id="A0A8H2WQ42"/>
<evidence type="ECO:0000256" key="1">
    <source>
        <dbReference type="SAM" id="MobiDB-lite"/>
    </source>
</evidence>
<dbReference type="InterPro" id="IPR051681">
    <property type="entry name" value="Ser/Thr_Kinases-Pseudokinases"/>
</dbReference>
<dbReference type="InterPro" id="IPR011009">
    <property type="entry name" value="Kinase-like_dom_sf"/>
</dbReference>
<comment type="caution">
    <text evidence="3">The sequence shown here is derived from an EMBL/GenBank/DDBJ whole genome shotgun (WGS) entry which is preliminary data.</text>
</comment>
<feature type="domain" description="Protein kinase" evidence="2">
    <location>
        <begin position="689"/>
        <end position="891"/>
    </location>
</feature>
<name>A0A8H2WQ42_9AGAM</name>
<feature type="region of interest" description="Disordered" evidence="1">
    <location>
        <begin position="1"/>
        <end position="48"/>
    </location>
</feature>
<evidence type="ECO:0000313" key="3">
    <source>
        <dbReference type="EMBL" id="CAE6399768.1"/>
    </source>
</evidence>
<dbReference type="Proteomes" id="UP000663888">
    <property type="component" value="Unassembled WGS sequence"/>
</dbReference>
<reference evidence="3" key="1">
    <citation type="submission" date="2021-01" db="EMBL/GenBank/DDBJ databases">
        <authorList>
            <person name="Kaushik A."/>
        </authorList>
    </citation>
    <scope>NUCLEOTIDE SEQUENCE</scope>
    <source>
        <strain evidence="3">AG4-R118</strain>
    </source>
</reference>